<dbReference type="InterPro" id="IPR017853">
    <property type="entry name" value="GH"/>
</dbReference>
<dbReference type="EMBL" id="VFOZ01000002">
    <property type="protein sequence ID" value="TQL90622.1"/>
    <property type="molecule type" value="Genomic_DNA"/>
</dbReference>
<dbReference type="InterPro" id="IPR013783">
    <property type="entry name" value="Ig-like_fold"/>
</dbReference>
<evidence type="ECO:0000256" key="3">
    <source>
        <dbReference type="SAM" id="SignalP"/>
    </source>
</evidence>
<keyword evidence="6" id="KW-1185">Reference proteome</keyword>
<dbReference type="InterPro" id="IPR050288">
    <property type="entry name" value="Cellulose_deg_GH3"/>
</dbReference>
<dbReference type="AlphaFoldDB" id="A0A543C0L7"/>
<dbReference type="Pfam" id="PF01915">
    <property type="entry name" value="Glyco_hydro_3_C"/>
    <property type="match status" value="1"/>
</dbReference>
<dbReference type="InterPro" id="IPR026891">
    <property type="entry name" value="Fn3-like"/>
</dbReference>
<dbReference type="SUPFAM" id="SSF51445">
    <property type="entry name" value="(Trans)glycosidases"/>
    <property type="match status" value="1"/>
</dbReference>
<feature type="chain" id="PRO_5021940102" evidence="3">
    <location>
        <begin position="27"/>
        <end position="839"/>
    </location>
</feature>
<dbReference type="PANTHER" id="PTHR42715">
    <property type="entry name" value="BETA-GLUCOSIDASE"/>
    <property type="match status" value="1"/>
</dbReference>
<dbReference type="OrthoDB" id="3187421at2"/>
<feature type="domain" description="PA14" evidence="4">
    <location>
        <begin position="434"/>
        <end position="573"/>
    </location>
</feature>
<evidence type="ECO:0000313" key="6">
    <source>
        <dbReference type="Proteomes" id="UP000316096"/>
    </source>
</evidence>
<evidence type="ECO:0000256" key="2">
    <source>
        <dbReference type="ARBA" id="ARBA00022801"/>
    </source>
</evidence>
<reference evidence="5 6" key="1">
    <citation type="submission" date="2019-06" db="EMBL/GenBank/DDBJ databases">
        <title>Sequencing the genomes of 1000 actinobacteria strains.</title>
        <authorList>
            <person name="Klenk H.-P."/>
        </authorList>
    </citation>
    <scope>NUCLEOTIDE SEQUENCE [LARGE SCALE GENOMIC DNA]</scope>
    <source>
        <strain evidence="5 6">DSM 102200</strain>
    </source>
</reference>
<dbReference type="PRINTS" id="PR00133">
    <property type="entry name" value="GLHYDRLASE3"/>
</dbReference>
<evidence type="ECO:0000256" key="1">
    <source>
        <dbReference type="ARBA" id="ARBA00005336"/>
    </source>
</evidence>
<dbReference type="GO" id="GO:0005975">
    <property type="term" value="P:carbohydrate metabolic process"/>
    <property type="evidence" value="ECO:0007669"/>
    <property type="project" value="InterPro"/>
</dbReference>
<dbReference type="Gene3D" id="3.20.20.300">
    <property type="entry name" value="Glycoside hydrolase, family 3, N-terminal domain"/>
    <property type="match status" value="1"/>
</dbReference>
<feature type="signal peptide" evidence="3">
    <location>
        <begin position="1"/>
        <end position="26"/>
    </location>
</feature>
<dbReference type="SMART" id="SM01217">
    <property type="entry name" value="Fn3_like"/>
    <property type="match status" value="1"/>
</dbReference>
<dbReference type="Pfam" id="PF14310">
    <property type="entry name" value="Fn3-like"/>
    <property type="match status" value="1"/>
</dbReference>
<dbReference type="GO" id="GO:0004553">
    <property type="term" value="F:hydrolase activity, hydrolyzing O-glycosyl compounds"/>
    <property type="evidence" value="ECO:0007669"/>
    <property type="project" value="InterPro"/>
</dbReference>
<dbReference type="Gene3D" id="3.40.50.1700">
    <property type="entry name" value="Glycoside hydrolase family 3 C-terminal domain"/>
    <property type="match status" value="1"/>
</dbReference>
<dbReference type="Gene3D" id="2.60.40.10">
    <property type="entry name" value="Immunoglobulins"/>
    <property type="match status" value="1"/>
</dbReference>
<keyword evidence="3" id="KW-0732">Signal</keyword>
<evidence type="ECO:0000313" key="5">
    <source>
        <dbReference type="EMBL" id="TQL90622.1"/>
    </source>
</evidence>
<sequence length="839" mass="89098">MRRPVRAAVALVLALAGLTAAGPVQAADTGCSAWMDTHLSPDRRADLVIAQMTLDDKVGMMHAISDSTHDREIPPIPRLCVPSLLLNNGPAGVGSSGPVQAQTTAMPAPLGLAATFDPSMARAYGVIEGRETRDTGRNLMEGPDINIARTPLNGRTFEAYGEDPYLVGQIADGDIAGIQSQGVIADAKHYLANNQEVNRDTVDEHIDERTLHEIYMPAFEQSAKHAGSVMCSKNKVNGAYACEQQDLLQGVLKNDWGYKGFVVSDFSSCHDTARCAVGGLDLELPNGAHYGDPLKALVQTGQVPAATVDEHVHRILTTMFRFGLFDRTETTTPIDAERDGAVSRAAAEAGTVLLKNSGGVLPLRKDKKVALIGPGAGTAVATGGGSSGVAPIYKVSPLEAFKKRGVKVEYAEGMPPVDLGPQPALPSYAVTAESGAHGWTARYYANTTWSGDPKLTRVDPWIDTDPTGGIPAPGLPPNGWSVRWTGTFTAPVDGDYTFNLTNHAHATLYLDDKSVLDNGGGFPGVTKSVTVHLTAGQPHPIRVDWAKPLSQAMIELSWTPPANTPDVQIDEAVRAAKKADTAVVFVANKDTEAIDRTSLALPGYQDKLVEAVAAANPHTVVVLNTGGPVAMPWAGQVAGVVQAWYPGEEDGNAAADVLLGDTDPSGRLPITFPKSLADTPASTPEQYPGVNGVATYSEGLRVGYRHYDEKNIDPLFAFGHGLSYTSFSYRHLSVHGHGGDVTVGADITNTGHRTGTEVPQLYLGAPGEPPAQLKGFTKIELRPGRTRHVTFHLNPRSFASWDTTSHAWQVTGGTYRVMLGAGSRDIRLRKSIALPAMKG</sequence>
<comment type="similarity">
    <text evidence="1">Belongs to the glycosyl hydrolase 3 family.</text>
</comment>
<evidence type="ECO:0000259" key="4">
    <source>
        <dbReference type="PROSITE" id="PS51820"/>
    </source>
</evidence>
<keyword evidence="2" id="KW-0378">Hydrolase</keyword>
<comment type="caution">
    <text evidence="5">The sequence shown here is derived from an EMBL/GenBank/DDBJ whole genome shotgun (WGS) entry which is preliminary data.</text>
</comment>
<accession>A0A543C0L7</accession>
<dbReference type="SMART" id="SM00758">
    <property type="entry name" value="PA14"/>
    <property type="match status" value="1"/>
</dbReference>
<dbReference type="PANTHER" id="PTHR42715:SF10">
    <property type="entry name" value="BETA-GLUCOSIDASE"/>
    <property type="match status" value="1"/>
</dbReference>
<dbReference type="SUPFAM" id="SSF52279">
    <property type="entry name" value="Beta-D-glucan exohydrolase, C-terminal domain"/>
    <property type="match status" value="1"/>
</dbReference>
<gene>
    <name evidence="5" type="ORF">FB559_7931</name>
</gene>
<proteinExistence type="inferred from homology"/>
<dbReference type="RefSeq" id="WP_141962627.1">
    <property type="nucleotide sequence ID" value="NZ_VFOZ01000002.1"/>
</dbReference>
<dbReference type="Proteomes" id="UP000316096">
    <property type="component" value="Unassembled WGS sequence"/>
</dbReference>
<dbReference type="InterPro" id="IPR036881">
    <property type="entry name" value="Glyco_hydro_3_C_sf"/>
</dbReference>
<protein>
    <submittedName>
        <fullName evidence="5">Beta-glucosidase</fullName>
    </submittedName>
</protein>
<dbReference type="InterPro" id="IPR036962">
    <property type="entry name" value="Glyco_hydro_3_N_sf"/>
</dbReference>
<dbReference type="Gene3D" id="2.60.120.260">
    <property type="entry name" value="Galactose-binding domain-like"/>
    <property type="match status" value="1"/>
</dbReference>
<name>A0A543C0L7_9ACTN</name>
<dbReference type="Pfam" id="PF00933">
    <property type="entry name" value="Glyco_hydro_3"/>
    <property type="match status" value="1"/>
</dbReference>
<dbReference type="InterPro" id="IPR001764">
    <property type="entry name" value="Glyco_hydro_3_N"/>
</dbReference>
<dbReference type="PROSITE" id="PS51820">
    <property type="entry name" value="PA14"/>
    <property type="match status" value="1"/>
</dbReference>
<organism evidence="5 6">
    <name type="scientific">Actinoallomurus bryophytorum</name>
    <dbReference type="NCBI Taxonomy" id="1490222"/>
    <lineage>
        <taxon>Bacteria</taxon>
        <taxon>Bacillati</taxon>
        <taxon>Actinomycetota</taxon>
        <taxon>Actinomycetes</taxon>
        <taxon>Streptosporangiales</taxon>
        <taxon>Thermomonosporaceae</taxon>
        <taxon>Actinoallomurus</taxon>
    </lineage>
</organism>
<dbReference type="InterPro" id="IPR002772">
    <property type="entry name" value="Glyco_hydro_3_C"/>
</dbReference>
<dbReference type="InterPro" id="IPR037524">
    <property type="entry name" value="PA14/GLEYA"/>
</dbReference>
<dbReference type="Pfam" id="PF07691">
    <property type="entry name" value="PA14"/>
    <property type="match status" value="1"/>
</dbReference>
<dbReference type="InterPro" id="IPR011658">
    <property type="entry name" value="PA14_dom"/>
</dbReference>